<reference evidence="2" key="1">
    <citation type="submission" date="2009-05" db="EMBL/GenBank/DDBJ databases">
        <title>Oryza sativa Japonica Group genomic DNA, chromosome 6, BAC clone:KMK0024M20, cultivar:Khau Mac Kho.</title>
        <authorList>
            <person name="Matsumoto T."/>
            <person name="Wu J."/>
            <person name="Kanamori H."/>
        </authorList>
    </citation>
    <scope>NUCLEOTIDE SEQUENCE</scope>
</reference>
<evidence type="ECO:0000256" key="1">
    <source>
        <dbReference type="SAM" id="MobiDB-lite"/>
    </source>
</evidence>
<organism evidence="2">
    <name type="scientific">Oryza sativa subsp. indica</name>
    <name type="common">Rice</name>
    <dbReference type="NCBI Taxonomy" id="39946"/>
    <lineage>
        <taxon>Eukaryota</taxon>
        <taxon>Viridiplantae</taxon>
        <taxon>Streptophyta</taxon>
        <taxon>Embryophyta</taxon>
        <taxon>Tracheophyta</taxon>
        <taxon>Spermatophyta</taxon>
        <taxon>Magnoliopsida</taxon>
        <taxon>Liliopsida</taxon>
        <taxon>Poales</taxon>
        <taxon>Poaceae</taxon>
        <taxon>BOP clade</taxon>
        <taxon>Oryzoideae</taxon>
        <taxon>Oryzeae</taxon>
        <taxon>Oryzinae</taxon>
        <taxon>Oryza</taxon>
        <taxon>Oryza sativa</taxon>
    </lineage>
</organism>
<proteinExistence type="predicted"/>
<gene>
    <name evidence="2" type="primary">K0219D02.34</name>
</gene>
<evidence type="ECO:0000313" key="2">
    <source>
        <dbReference type="EMBL" id="BAX24659.1"/>
    </source>
</evidence>
<feature type="compositionally biased region" description="Basic and acidic residues" evidence="1">
    <location>
        <begin position="66"/>
        <end position="82"/>
    </location>
</feature>
<name>A0A1V1GZW7_ORYSI</name>
<dbReference type="EMBL" id="AP011452">
    <property type="protein sequence ID" value="BAX24659.1"/>
    <property type="molecule type" value="Genomic_DNA"/>
</dbReference>
<sequence length="82" mass="9248">MPGSLVAGVNGVDSPEMKSHRFKARVRQVEGSQEPIDAVAGGRRRFRQVGPERVHARRRRLVQSKGRREPYGLEVEKNSRPS</sequence>
<feature type="region of interest" description="Disordered" evidence="1">
    <location>
        <begin position="45"/>
        <end position="82"/>
    </location>
</feature>
<protein>
    <submittedName>
        <fullName evidence="2">Uncharacterized protein</fullName>
    </submittedName>
</protein>
<dbReference type="AlphaFoldDB" id="A0A1V1GZW7"/>
<accession>A0A1V1GZW7</accession>